<dbReference type="Gene3D" id="3.40.50.720">
    <property type="entry name" value="NAD(P)-binding Rossmann-like Domain"/>
    <property type="match status" value="1"/>
</dbReference>
<dbReference type="Proteomes" id="UP000183900">
    <property type="component" value="Unassembled WGS sequence"/>
</dbReference>
<evidence type="ECO:0000313" key="3">
    <source>
        <dbReference type="Proteomes" id="UP000183900"/>
    </source>
</evidence>
<feature type="domain" description="NAD-dependent epimerase/dehydratase" evidence="1">
    <location>
        <begin position="8"/>
        <end position="218"/>
    </location>
</feature>
<reference evidence="3" key="1">
    <citation type="submission" date="2015-08" db="EMBL/GenBank/DDBJ databases">
        <authorList>
            <person name="Varghese N."/>
        </authorList>
    </citation>
    <scope>NUCLEOTIDE SEQUENCE [LARGE SCALE GENOMIC DNA]</scope>
    <source>
        <strain evidence="3">DSM 23407</strain>
    </source>
</reference>
<sequence length="318" mass="33478">MTEAPLVALTGATGFVGQYLAADLIRRGYRLRLLLRRPVEDAVSADQEFIGDLARPRNLDQAMRDVDFVVHSAGIAHAMSGRPEDDYRAVNRDATAALAQAARKAGVKRFVFLSSIRAQSGPSADHVLTEADAAQPTDAYGRSKLEAEAAIAETGMPYAALRPVLVYGPGARGNLEALFALARKPVPLPFGLFTGKRSLISLANLAGAVDCVLRLPEAPNRALIVADPEPVTLAGIIAAYRRGLGRRPGLLPVPPALLELGLKLAGKGEMAERLGGSLAASPAALMALGWVPAETTLEALEALGAQDRRIAEVGKKVS</sequence>
<gene>
    <name evidence="2" type="ORF">Ga0061067_10728</name>
</gene>
<dbReference type="EMBL" id="CYHE01000007">
    <property type="protein sequence ID" value="CUA97144.1"/>
    <property type="molecule type" value="Genomic_DNA"/>
</dbReference>
<dbReference type="InterPro" id="IPR036291">
    <property type="entry name" value="NAD(P)-bd_dom_sf"/>
</dbReference>
<keyword evidence="3" id="KW-1185">Reference proteome</keyword>
<dbReference type="PANTHER" id="PTHR48079">
    <property type="entry name" value="PROTEIN YEEZ"/>
    <property type="match status" value="1"/>
</dbReference>
<dbReference type="PANTHER" id="PTHR48079:SF6">
    <property type="entry name" value="NAD(P)-BINDING DOMAIN-CONTAINING PROTEIN-RELATED"/>
    <property type="match status" value="1"/>
</dbReference>
<name>A0A0K6I1W9_9HYPH</name>
<dbReference type="Pfam" id="PF01370">
    <property type="entry name" value="Epimerase"/>
    <property type="match status" value="1"/>
</dbReference>
<accession>A0A0K6I1W9</accession>
<dbReference type="OrthoDB" id="9814124at2"/>
<evidence type="ECO:0000313" key="2">
    <source>
        <dbReference type="EMBL" id="CUA97144.1"/>
    </source>
</evidence>
<dbReference type="SUPFAM" id="SSF51735">
    <property type="entry name" value="NAD(P)-binding Rossmann-fold domains"/>
    <property type="match status" value="1"/>
</dbReference>
<evidence type="ECO:0000259" key="1">
    <source>
        <dbReference type="Pfam" id="PF01370"/>
    </source>
</evidence>
<dbReference type="GO" id="GO:0005737">
    <property type="term" value="C:cytoplasm"/>
    <property type="evidence" value="ECO:0007669"/>
    <property type="project" value="TreeGrafter"/>
</dbReference>
<protein>
    <submittedName>
        <fullName evidence="2">Nucleoside-diphosphate-sugar epimerase</fullName>
    </submittedName>
</protein>
<dbReference type="InterPro" id="IPR051783">
    <property type="entry name" value="NAD(P)-dependent_oxidoreduct"/>
</dbReference>
<dbReference type="GO" id="GO:0004029">
    <property type="term" value="F:aldehyde dehydrogenase (NAD+) activity"/>
    <property type="evidence" value="ECO:0007669"/>
    <property type="project" value="TreeGrafter"/>
</dbReference>
<dbReference type="InterPro" id="IPR001509">
    <property type="entry name" value="Epimerase_deHydtase"/>
</dbReference>
<dbReference type="RefSeq" id="WP_055455908.1">
    <property type="nucleotide sequence ID" value="NZ_CYHE01000007.1"/>
</dbReference>
<organism evidence="2 3">
    <name type="scientific">Pannonibacter indicus</name>
    <dbReference type="NCBI Taxonomy" id="466044"/>
    <lineage>
        <taxon>Bacteria</taxon>
        <taxon>Pseudomonadati</taxon>
        <taxon>Pseudomonadota</taxon>
        <taxon>Alphaproteobacteria</taxon>
        <taxon>Hyphomicrobiales</taxon>
        <taxon>Stappiaceae</taxon>
        <taxon>Pannonibacter</taxon>
    </lineage>
</organism>
<dbReference type="AlphaFoldDB" id="A0A0K6I1W9"/>
<proteinExistence type="predicted"/>